<evidence type="ECO:0000313" key="2">
    <source>
        <dbReference type="Proteomes" id="UP000248291"/>
    </source>
</evidence>
<evidence type="ECO:0000313" key="1">
    <source>
        <dbReference type="EMBL" id="GBH14198.1"/>
    </source>
</evidence>
<protein>
    <submittedName>
        <fullName evidence="1">Phage-related protein</fullName>
    </submittedName>
</protein>
<sequence length="83" mass="9538">MPHRDAQHMQRIAVTHYTAFCTFINKPDQPLLGIPCFTSGPIRAQPLKLCQQTLLGLQFQRFDRRSQPAKRSILKCRISPFTA</sequence>
<reference evidence="1 2" key="1">
    <citation type="submission" date="2018-04" db="EMBL/GenBank/DDBJ databases">
        <title>Draft genome sequence of Pseudomonas syringae pv. actinidiae biovar 3 strains isolated from kiwifruit in Kagawa prefecture.</title>
        <authorList>
            <person name="Tabuchi M."/>
            <person name="Saito M."/>
            <person name="Fujiwara S."/>
            <person name="Sasa N."/>
            <person name="Akimitsu K."/>
            <person name="Gomi K."/>
            <person name="Konishi-Sugita S."/>
            <person name="Hamano K."/>
            <person name="Kataoka I."/>
        </authorList>
    </citation>
    <scope>NUCLEOTIDE SEQUENCE [LARGE SCALE GENOMIC DNA]</scope>
    <source>
        <strain evidence="1 2">MAFF212211</strain>
    </source>
</reference>
<gene>
    <name evidence="1" type="ORF">KPSA3_00083</name>
</gene>
<name>A0AAN4PZV5_PSESF</name>
<comment type="caution">
    <text evidence="1">The sequence shown here is derived from an EMBL/GenBank/DDBJ whole genome shotgun (WGS) entry which is preliminary data.</text>
</comment>
<proteinExistence type="predicted"/>
<dbReference type="EMBL" id="BGKA01000002">
    <property type="protein sequence ID" value="GBH14198.1"/>
    <property type="molecule type" value="Genomic_DNA"/>
</dbReference>
<organism evidence="1 2">
    <name type="scientific">Pseudomonas syringae pv. actinidiae</name>
    <dbReference type="NCBI Taxonomy" id="103796"/>
    <lineage>
        <taxon>Bacteria</taxon>
        <taxon>Pseudomonadati</taxon>
        <taxon>Pseudomonadota</taxon>
        <taxon>Gammaproteobacteria</taxon>
        <taxon>Pseudomonadales</taxon>
        <taxon>Pseudomonadaceae</taxon>
        <taxon>Pseudomonas</taxon>
        <taxon>Pseudomonas syringae</taxon>
    </lineage>
</organism>
<dbReference type="AlphaFoldDB" id="A0AAN4PZV5"/>
<dbReference type="Proteomes" id="UP000248291">
    <property type="component" value="Unassembled WGS sequence"/>
</dbReference>
<accession>A0AAN4PZV5</accession>